<sequence>MAKVIPIKHETVIKRLLDTPEALAAYDEMSEEIALLEQLTQWRESAGLTRAEVAKRMGITPPAISRLERHITKATWQTLKRYAAACGIDLTLAARG</sequence>
<dbReference type="PROSITE" id="PS50943">
    <property type="entry name" value="HTH_CROC1"/>
    <property type="match status" value="1"/>
</dbReference>
<dbReference type="InterPro" id="IPR010982">
    <property type="entry name" value="Lambda_DNA-bd_dom_sf"/>
</dbReference>
<evidence type="ECO:0000259" key="1">
    <source>
        <dbReference type="PROSITE" id="PS50943"/>
    </source>
</evidence>
<comment type="caution">
    <text evidence="2">The sequence shown here is derived from an EMBL/GenBank/DDBJ whole genome shotgun (WGS) entry which is preliminary data.</text>
</comment>
<proteinExistence type="predicted"/>
<evidence type="ECO:0000313" key="2">
    <source>
        <dbReference type="EMBL" id="MCT4703307.1"/>
    </source>
</evidence>
<dbReference type="SMART" id="SM00530">
    <property type="entry name" value="HTH_XRE"/>
    <property type="match status" value="1"/>
</dbReference>
<dbReference type="EMBL" id="JALHAP010000081">
    <property type="protein sequence ID" value="MCT4703307.1"/>
    <property type="molecule type" value="Genomic_DNA"/>
</dbReference>
<dbReference type="AlphaFoldDB" id="A0A9X2W9U2"/>
<dbReference type="Proteomes" id="UP001150641">
    <property type="component" value="Unassembled WGS sequence"/>
</dbReference>
<dbReference type="InterPro" id="IPR001387">
    <property type="entry name" value="Cro/C1-type_HTH"/>
</dbReference>
<protein>
    <submittedName>
        <fullName evidence="2">Helix-turn-helix transcriptional regulator</fullName>
    </submittedName>
</protein>
<dbReference type="RefSeq" id="WP_271124045.1">
    <property type="nucleotide sequence ID" value="NZ_JALHAN010000068.1"/>
</dbReference>
<keyword evidence="3" id="KW-1185">Reference proteome</keyword>
<reference evidence="2" key="1">
    <citation type="submission" date="2022-03" db="EMBL/GenBank/DDBJ databases">
        <title>Proposal of a novel genus Dryocolo and two novel species.</title>
        <authorList>
            <person name="Maddock D.W."/>
            <person name="Brady C.L."/>
            <person name="Denman S."/>
            <person name="Arnold D."/>
        </authorList>
    </citation>
    <scope>NUCLEOTIDE SEQUENCE</scope>
    <source>
        <strain evidence="2">H6W4</strain>
    </source>
</reference>
<name>A0A9X2W9U2_9ENTR</name>
<organism evidence="2 3">
    <name type="scientific">Dryocola boscaweniae</name>
    <dbReference type="NCBI Taxonomy" id="2925397"/>
    <lineage>
        <taxon>Bacteria</taxon>
        <taxon>Pseudomonadati</taxon>
        <taxon>Pseudomonadota</taxon>
        <taxon>Gammaproteobacteria</taxon>
        <taxon>Enterobacterales</taxon>
        <taxon>Enterobacteriaceae</taxon>
        <taxon>Dryocola</taxon>
    </lineage>
</organism>
<gene>
    <name evidence="2" type="ORF">MUA00_16125</name>
</gene>
<dbReference type="Pfam" id="PF13560">
    <property type="entry name" value="HTH_31"/>
    <property type="match status" value="1"/>
</dbReference>
<dbReference type="Gene3D" id="1.10.260.40">
    <property type="entry name" value="lambda repressor-like DNA-binding domains"/>
    <property type="match status" value="1"/>
</dbReference>
<accession>A0A9X2W9U2</accession>
<evidence type="ECO:0000313" key="3">
    <source>
        <dbReference type="Proteomes" id="UP001150641"/>
    </source>
</evidence>
<dbReference type="GO" id="GO:0003677">
    <property type="term" value="F:DNA binding"/>
    <property type="evidence" value="ECO:0007669"/>
    <property type="project" value="InterPro"/>
</dbReference>
<dbReference type="SUPFAM" id="SSF47413">
    <property type="entry name" value="lambda repressor-like DNA-binding domains"/>
    <property type="match status" value="1"/>
</dbReference>
<feature type="domain" description="HTH cro/C1-type" evidence="1">
    <location>
        <begin position="39"/>
        <end position="93"/>
    </location>
</feature>
<dbReference type="CDD" id="cd00093">
    <property type="entry name" value="HTH_XRE"/>
    <property type="match status" value="1"/>
</dbReference>